<dbReference type="STRING" id="1200352.A606_05455"/>
<feature type="domain" description="Lipid/polyisoprenoid-binding YceI-like" evidence="2">
    <location>
        <begin position="57"/>
        <end position="228"/>
    </location>
</feature>
<proteinExistence type="inferred from homology"/>
<evidence type="ECO:0000256" key="1">
    <source>
        <dbReference type="ARBA" id="ARBA00008812"/>
    </source>
</evidence>
<name>S4XJI5_9CORY</name>
<gene>
    <name evidence="3" type="ORF">A606_05455</name>
</gene>
<evidence type="ECO:0000259" key="2">
    <source>
        <dbReference type="SMART" id="SM00867"/>
    </source>
</evidence>
<dbReference type="PANTHER" id="PTHR34406:SF1">
    <property type="entry name" value="PROTEIN YCEI"/>
    <property type="match status" value="1"/>
</dbReference>
<dbReference type="eggNOG" id="COG2353">
    <property type="taxonomic scope" value="Bacteria"/>
</dbReference>
<keyword evidence="4" id="KW-1185">Reference proteome</keyword>
<dbReference type="PATRIC" id="fig|1200352.3.peg.1103"/>
<dbReference type="Pfam" id="PF04264">
    <property type="entry name" value="YceI"/>
    <property type="match status" value="1"/>
</dbReference>
<evidence type="ECO:0000313" key="4">
    <source>
        <dbReference type="Proteomes" id="UP000014809"/>
    </source>
</evidence>
<dbReference type="AlphaFoldDB" id="S4XJI5"/>
<dbReference type="Gene3D" id="2.40.128.110">
    <property type="entry name" value="Lipid/polyisoprenoid-binding, YceI-like"/>
    <property type="match status" value="1"/>
</dbReference>
<protein>
    <recommendedName>
        <fullName evidence="2">Lipid/polyisoprenoid-binding YceI-like domain-containing protein</fullName>
    </recommendedName>
</protein>
<dbReference type="Proteomes" id="UP000014809">
    <property type="component" value="Chromosome"/>
</dbReference>
<accession>S4XJI5</accession>
<comment type="similarity">
    <text evidence="1">Belongs to the UPF0312 family.</text>
</comment>
<reference evidence="3 4" key="1">
    <citation type="submission" date="2012-06" db="EMBL/GenBank/DDBJ databases">
        <title>Complete genome sequence of Corynebacterium terpenotabidum Y-11 (=DSM 44721).</title>
        <authorList>
            <person name="Ruckert C."/>
            <person name="Albersmeier A."/>
            <person name="Al-Dilaimi A."/>
            <person name="Szczepanowski R."/>
            <person name="Kalinowski J."/>
        </authorList>
    </citation>
    <scope>NUCLEOTIDE SEQUENCE [LARGE SCALE GENOMIC DNA]</scope>
    <source>
        <strain evidence="3 4">Y-11</strain>
    </source>
</reference>
<dbReference type="EMBL" id="CP003696">
    <property type="protein sequence ID" value="AGP30738.1"/>
    <property type="molecule type" value="Genomic_DNA"/>
</dbReference>
<evidence type="ECO:0000313" key="3">
    <source>
        <dbReference type="EMBL" id="AGP30738.1"/>
    </source>
</evidence>
<dbReference type="KEGG" id="cter:A606_05455"/>
<dbReference type="HOGENOM" id="CLU_099007_0_0_11"/>
<dbReference type="SMART" id="SM00867">
    <property type="entry name" value="YceI"/>
    <property type="match status" value="1"/>
</dbReference>
<dbReference type="InterPro" id="IPR036761">
    <property type="entry name" value="TTHA0802/YceI-like_sf"/>
</dbReference>
<dbReference type="PANTHER" id="PTHR34406">
    <property type="entry name" value="PROTEIN YCEI"/>
    <property type="match status" value="1"/>
</dbReference>
<organism evidence="3 4">
    <name type="scientific">Corynebacterium terpenotabidum Y-11</name>
    <dbReference type="NCBI Taxonomy" id="1200352"/>
    <lineage>
        <taxon>Bacteria</taxon>
        <taxon>Bacillati</taxon>
        <taxon>Actinomycetota</taxon>
        <taxon>Actinomycetes</taxon>
        <taxon>Mycobacteriales</taxon>
        <taxon>Corynebacteriaceae</taxon>
        <taxon>Corynebacterium</taxon>
    </lineage>
</organism>
<dbReference type="InterPro" id="IPR007372">
    <property type="entry name" value="Lipid/polyisoprenoid-bd_YceI"/>
</dbReference>
<dbReference type="RefSeq" id="WP_020441100.1">
    <property type="nucleotide sequence ID" value="NC_021663.1"/>
</dbReference>
<dbReference type="SUPFAM" id="SSF101874">
    <property type="entry name" value="YceI-like"/>
    <property type="match status" value="1"/>
</dbReference>
<sequence length="230" mass="24132">MVDMRKGLIALFVVACVALAIGLVVPPVYKLMTSHGLQTASIAEGSGEPASIGVDGSWKVVDGVGANSSQAGYTFDEVLPGQRKTTSGRGDGVSGSLKVSDGMLTEGRITVDVESISSDIEKRDINVRQHILQTDLYPEATFEVTEPADLSGLPDDGTVGTVTLTGDLTMHGTTQSVTVDLQILRTGKNVIVEGELPIVRSDFNLNSPQFVASQIAAEGTLDLLLVFAQS</sequence>